<protein>
    <recommendedName>
        <fullName evidence="4">Type II secretion system protein GspG C-terminal domain-containing protein</fullName>
    </recommendedName>
</protein>
<dbReference type="NCBIfam" id="TIGR02532">
    <property type="entry name" value="IV_pilin_GFxxxE"/>
    <property type="match status" value="1"/>
</dbReference>
<keyword evidence="1" id="KW-0472">Membrane</keyword>
<dbReference type="AlphaFoldDB" id="A0A1F6NRJ3"/>
<evidence type="ECO:0000256" key="1">
    <source>
        <dbReference type="SAM" id="Phobius"/>
    </source>
</evidence>
<keyword evidence="1" id="KW-1133">Transmembrane helix</keyword>
<dbReference type="InterPro" id="IPR045584">
    <property type="entry name" value="Pilin-like"/>
</dbReference>
<dbReference type="Proteomes" id="UP000178349">
    <property type="component" value="Unassembled WGS sequence"/>
</dbReference>
<dbReference type="InterPro" id="IPR012902">
    <property type="entry name" value="N_methyl_site"/>
</dbReference>
<comment type="caution">
    <text evidence="2">The sequence shown here is derived from an EMBL/GenBank/DDBJ whole genome shotgun (WGS) entry which is preliminary data.</text>
</comment>
<evidence type="ECO:0000313" key="2">
    <source>
        <dbReference type="EMBL" id="OGH86234.1"/>
    </source>
</evidence>
<dbReference type="EMBL" id="MFQW01000028">
    <property type="protein sequence ID" value="OGH86234.1"/>
    <property type="molecule type" value="Genomic_DNA"/>
</dbReference>
<name>A0A1F6NRJ3_9BACT</name>
<organism evidence="2 3">
    <name type="scientific">Candidatus Magasanikbacteria bacterium RIFOXYC12_FULL_33_11</name>
    <dbReference type="NCBI Taxonomy" id="1798701"/>
    <lineage>
        <taxon>Bacteria</taxon>
        <taxon>Candidatus Magasanikiibacteriota</taxon>
    </lineage>
</organism>
<dbReference type="PROSITE" id="PS00409">
    <property type="entry name" value="PROKAR_NTER_METHYL"/>
    <property type="match status" value="1"/>
</dbReference>
<dbReference type="Gene3D" id="3.30.700.10">
    <property type="entry name" value="Glycoprotein, Type 4 Pilin"/>
    <property type="match status" value="1"/>
</dbReference>
<dbReference type="Pfam" id="PF07963">
    <property type="entry name" value="N_methyl"/>
    <property type="match status" value="1"/>
</dbReference>
<gene>
    <name evidence="2" type="ORF">A2493_00805</name>
</gene>
<evidence type="ECO:0000313" key="3">
    <source>
        <dbReference type="Proteomes" id="UP000178349"/>
    </source>
</evidence>
<accession>A0A1F6NRJ3</accession>
<reference evidence="2 3" key="1">
    <citation type="journal article" date="2016" name="Nat. Commun.">
        <title>Thousands of microbial genomes shed light on interconnected biogeochemical processes in an aquifer system.</title>
        <authorList>
            <person name="Anantharaman K."/>
            <person name="Brown C.T."/>
            <person name="Hug L.A."/>
            <person name="Sharon I."/>
            <person name="Castelle C.J."/>
            <person name="Probst A.J."/>
            <person name="Thomas B.C."/>
            <person name="Singh A."/>
            <person name="Wilkins M.J."/>
            <person name="Karaoz U."/>
            <person name="Brodie E.L."/>
            <person name="Williams K.H."/>
            <person name="Hubbard S.S."/>
            <person name="Banfield J.F."/>
        </authorList>
    </citation>
    <scope>NUCLEOTIDE SEQUENCE [LARGE SCALE GENOMIC DNA]</scope>
</reference>
<dbReference type="SUPFAM" id="SSF54523">
    <property type="entry name" value="Pili subunits"/>
    <property type="match status" value="1"/>
</dbReference>
<evidence type="ECO:0008006" key="4">
    <source>
        <dbReference type="Google" id="ProtNLM"/>
    </source>
</evidence>
<feature type="transmembrane region" description="Helical" evidence="1">
    <location>
        <begin position="6"/>
        <end position="29"/>
    </location>
</feature>
<sequence length="161" mass="16889">MAKKGFTLIELLIVISIIAILASVVFVALDPLKRFQDARDSSRWADISAVVSAIKVYQVDNSGNYPSAITSMTSGTVYMIGTGTTGCDDNACDATIGGDTNCVDLADLVTGGYLGEVPVSPNGVSTWSDEATGYVLTRYSTGIVKVQACESENSESISISK</sequence>
<proteinExistence type="predicted"/>
<keyword evidence="1" id="KW-0812">Transmembrane</keyword>